<dbReference type="InterPro" id="IPR029058">
    <property type="entry name" value="AB_hydrolase_fold"/>
</dbReference>
<dbReference type="SUPFAM" id="SSF53474">
    <property type="entry name" value="alpha/beta-Hydrolases"/>
    <property type="match status" value="1"/>
</dbReference>
<dbReference type="GO" id="GO:0016787">
    <property type="term" value="F:hydrolase activity"/>
    <property type="evidence" value="ECO:0007669"/>
    <property type="project" value="UniProtKB-KW"/>
</dbReference>
<comment type="caution">
    <text evidence="4">The sequence shown here is derived from an EMBL/GenBank/DDBJ whole genome shotgun (WGS) entry which is preliminary data.</text>
</comment>
<name>A0A8H3TUJ7_9TREE</name>
<evidence type="ECO:0000256" key="2">
    <source>
        <dbReference type="SAM" id="MobiDB-lite"/>
    </source>
</evidence>
<dbReference type="Gene3D" id="3.40.50.1820">
    <property type="entry name" value="alpha/beta hydrolase"/>
    <property type="match status" value="1"/>
</dbReference>
<dbReference type="EMBL" id="BLZA01000021">
    <property type="protein sequence ID" value="GHJ87373.1"/>
    <property type="molecule type" value="Genomic_DNA"/>
</dbReference>
<feature type="region of interest" description="Disordered" evidence="2">
    <location>
        <begin position="205"/>
        <end position="231"/>
    </location>
</feature>
<sequence length="302" mass="33354">MYAPPRTLVYDRAHPVHCSLDVYTPRQPVAQRDVLVFIHGGAWRSGDKSDHADLPSLVADAFARHGATAPRPLPTILIPNYRLSTHPDFPDRQAVVHPTPIHDVARAFEAFTADDDEWRRGEIARVVWAGHSCGAHILSHLLLNPSTTTTTTFLPGMMDKVILPRTHAVAFLDGILNVRALAREYPDYVFFIDAAFGADPGKRWQGADAFEEDDQPPSSSSSSSSRSVTPPTAALRGIRKWLVAHASEDELLTPAQGQLFRDHLCASGFADVVEWDEQTLRGTHDGCLHDRGVGELLYRLFA</sequence>
<reference evidence="4" key="1">
    <citation type="submission" date="2020-07" db="EMBL/GenBank/DDBJ databases">
        <title>Draft Genome Sequence of a Deep-Sea Yeast, Naganishia (Cryptococcus) liquefaciens strain N6.</title>
        <authorList>
            <person name="Han Y.W."/>
            <person name="Kajitani R."/>
            <person name="Morimoto H."/>
            <person name="Parhat M."/>
            <person name="Tsubouchi H."/>
            <person name="Bakenova O."/>
            <person name="Ogata M."/>
            <person name="Argunhan B."/>
            <person name="Aoki R."/>
            <person name="Kajiwara S."/>
            <person name="Itoh T."/>
            <person name="Iwasaki H."/>
        </authorList>
    </citation>
    <scope>NUCLEOTIDE SEQUENCE</scope>
    <source>
        <strain evidence="4">N6</strain>
    </source>
</reference>
<organism evidence="4 5">
    <name type="scientific">Naganishia liquefaciens</name>
    <dbReference type="NCBI Taxonomy" id="104408"/>
    <lineage>
        <taxon>Eukaryota</taxon>
        <taxon>Fungi</taxon>
        <taxon>Dikarya</taxon>
        <taxon>Basidiomycota</taxon>
        <taxon>Agaricomycotina</taxon>
        <taxon>Tremellomycetes</taxon>
        <taxon>Filobasidiales</taxon>
        <taxon>Filobasidiaceae</taxon>
        <taxon>Naganishia</taxon>
    </lineage>
</organism>
<dbReference type="Pfam" id="PF20434">
    <property type="entry name" value="BD-FAE"/>
    <property type="match status" value="1"/>
</dbReference>
<feature type="domain" description="BD-FAE-like" evidence="3">
    <location>
        <begin position="20"/>
        <end position="140"/>
    </location>
</feature>
<evidence type="ECO:0000313" key="4">
    <source>
        <dbReference type="EMBL" id="GHJ87373.1"/>
    </source>
</evidence>
<dbReference type="InterPro" id="IPR050300">
    <property type="entry name" value="GDXG_lipolytic_enzyme"/>
</dbReference>
<evidence type="ECO:0000259" key="3">
    <source>
        <dbReference type="Pfam" id="PF20434"/>
    </source>
</evidence>
<dbReference type="Proteomes" id="UP000620104">
    <property type="component" value="Unassembled WGS sequence"/>
</dbReference>
<dbReference type="InterPro" id="IPR049492">
    <property type="entry name" value="BD-FAE-like_dom"/>
</dbReference>
<dbReference type="OrthoDB" id="6495301at2759"/>
<keyword evidence="1" id="KW-0378">Hydrolase</keyword>
<accession>A0A8H3TUJ7</accession>
<evidence type="ECO:0000313" key="5">
    <source>
        <dbReference type="Proteomes" id="UP000620104"/>
    </source>
</evidence>
<gene>
    <name evidence="4" type="ORF">NliqN6_3775</name>
</gene>
<evidence type="ECO:0000256" key="1">
    <source>
        <dbReference type="ARBA" id="ARBA00022801"/>
    </source>
</evidence>
<feature type="compositionally biased region" description="Low complexity" evidence="2">
    <location>
        <begin position="218"/>
        <end position="227"/>
    </location>
</feature>
<dbReference type="PANTHER" id="PTHR48081">
    <property type="entry name" value="AB HYDROLASE SUPERFAMILY PROTEIN C4A8.06C"/>
    <property type="match status" value="1"/>
</dbReference>
<dbReference type="PANTHER" id="PTHR48081:SF33">
    <property type="entry name" value="KYNURENINE FORMAMIDASE"/>
    <property type="match status" value="1"/>
</dbReference>
<dbReference type="AlphaFoldDB" id="A0A8H3TUJ7"/>
<proteinExistence type="predicted"/>
<protein>
    <recommendedName>
        <fullName evidence="3">BD-FAE-like domain-containing protein</fullName>
    </recommendedName>
</protein>
<keyword evidence="5" id="KW-1185">Reference proteome</keyword>